<dbReference type="EMBL" id="FAXA01000136">
    <property type="protein sequence ID" value="CUV01780.1"/>
    <property type="molecule type" value="Genomic_DNA"/>
</dbReference>
<protein>
    <submittedName>
        <fullName evidence="2">Uncharacterized protein</fullName>
    </submittedName>
</protein>
<feature type="compositionally biased region" description="Low complexity" evidence="1">
    <location>
        <begin position="1"/>
        <end position="12"/>
    </location>
</feature>
<name>A0A160VB66_9ZZZZ</name>
<dbReference type="AlphaFoldDB" id="A0A160VB66"/>
<accession>A0A160VB66</accession>
<sequence length="39" mass="4192">MVSISRKVVSPPKKSKSDYLKVMHRAGSDSASTSAGWLV</sequence>
<organism evidence="2">
    <name type="scientific">hydrothermal vent metagenome</name>
    <dbReference type="NCBI Taxonomy" id="652676"/>
    <lineage>
        <taxon>unclassified sequences</taxon>
        <taxon>metagenomes</taxon>
        <taxon>ecological metagenomes</taxon>
    </lineage>
</organism>
<gene>
    <name evidence="2" type="ORF">MGWOODY_Clf2913</name>
</gene>
<reference evidence="2" key="1">
    <citation type="submission" date="2015-10" db="EMBL/GenBank/DDBJ databases">
        <authorList>
            <person name="Gilbert D.G."/>
        </authorList>
    </citation>
    <scope>NUCLEOTIDE SEQUENCE</scope>
</reference>
<feature type="region of interest" description="Disordered" evidence="1">
    <location>
        <begin position="1"/>
        <end position="20"/>
    </location>
</feature>
<evidence type="ECO:0000256" key="1">
    <source>
        <dbReference type="SAM" id="MobiDB-lite"/>
    </source>
</evidence>
<proteinExistence type="predicted"/>
<evidence type="ECO:0000313" key="2">
    <source>
        <dbReference type="EMBL" id="CUV01780.1"/>
    </source>
</evidence>